<accession>A0AC61PHW4</accession>
<protein>
    <submittedName>
        <fullName evidence="1">Iron(III) transport system permease protein</fullName>
    </submittedName>
</protein>
<reference evidence="1" key="1">
    <citation type="submission" date="2017-04" db="EMBL/GenBank/DDBJ databases">
        <authorList>
            <person name="Varghese N."/>
            <person name="Submissions S."/>
        </authorList>
    </citation>
    <scope>NUCLEOTIDE SEQUENCE</scope>
    <source>
        <strain evidence="1">WTE2008</strain>
    </source>
</reference>
<dbReference type="EMBL" id="FWXZ01000001">
    <property type="protein sequence ID" value="SMC37352.1"/>
    <property type="molecule type" value="Genomic_DNA"/>
</dbReference>
<gene>
    <name evidence="1" type="ORF">SAMN06297397_0377</name>
</gene>
<evidence type="ECO:0000313" key="2">
    <source>
        <dbReference type="Proteomes" id="UP000192328"/>
    </source>
</evidence>
<proteinExistence type="predicted"/>
<keyword evidence="2" id="KW-1185">Reference proteome</keyword>
<sequence>MPVARSQSASLDRKKFFGDPVLVITIIALIIFLALFILYPLAMLLMDSVMERDTRLYSVEPLVNGEKIVYVSEKGEEISDNRSPVCVILTSPTEGVGEKIVSLYSSTGLFAGRATMNDIEQGKTVYLKTVNSKDKAVYIAMDQLTQVQETPQTYKTNGRVIKKMDGIEPADLCIKLHEDNWTLDAFPRIFSDYTFNNALRNTLLLGALTGFGSLLIGLLFAYVDVYVHIRSRVTKKLFDVVSLLPVVSPPFVLSLSMMLLFGRSGLITRKLLGIYDSDIYGLWGIVIVQTLTFFPVVYLMLKGLLKNIDPSMEEASRDMGASRWKVFTTVTLPLLLPGLGNAFLVTFIESVADFANPMIIGGSYDTLATTIYLRITGGTYDISGASAMAVVLLALTLILFLIQKYVLEKKTAATLTGKASRGRMLIEDRSVRYPLTVLCTLVSVFVILMYIAVPFGALFKLWGRDYSLSFKWFEQMFREGGWKAFKDSFVLSIIAAPVTALLSMIISYLVVKRKFKAKGFIEFVSMLAMAVPGTVLGVGFIRGFAGGVFRTGFLQGIYGTGLILVIVFVVRSLPVGTRSGISALRQIDKSIEESAYDMGAGSGKVFMTVTLPLIKDSFFSGLVTTFVRSITAISAVILLVTPRFLLITCRINEYAEKGEYGVACAYATILIMITYAAILIMNTVLKYFGTSKKIKGEVK</sequence>
<organism evidence="1 2">
    <name type="scientific">Aristaeella lactis</name>
    <dbReference type="NCBI Taxonomy" id="3046383"/>
    <lineage>
        <taxon>Bacteria</taxon>
        <taxon>Bacillati</taxon>
        <taxon>Bacillota</taxon>
        <taxon>Clostridia</taxon>
        <taxon>Eubacteriales</taxon>
        <taxon>Aristaeellaceae</taxon>
        <taxon>Aristaeella</taxon>
    </lineage>
</organism>
<evidence type="ECO:0000313" key="1">
    <source>
        <dbReference type="EMBL" id="SMC37352.1"/>
    </source>
</evidence>
<comment type="caution">
    <text evidence="1">The sequence shown here is derived from an EMBL/GenBank/DDBJ whole genome shotgun (WGS) entry which is preliminary data.</text>
</comment>
<dbReference type="Proteomes" id="UP000192328">
    <property type="component" value="Unassembled WGS sequence"/>
</dbReference>
<name>A0AC61PHW4_9FIRM</name>